<dbReference type="Pfam" id="PF12833">
    <property type="entry name" value="HTH_18"/>
    <property type="match status" value="1"/>
</dbReference>
<keyword evidence="1" id="KW-0805">Transcription regulation</keyword>
<evidence type="ECO:0000313" key="5">
    <source>
        <dbReference type="EMBL" id="GAF01468.1"/>
    </source>
</evidence>
<reference evidence="5 6" key="1">
    <citation type="journal article" date="2014" name="Genome Announc.">
        <title>Draft Genome Sequence of Cytophaga fermentans JCM 21142T, a Facultative Anaerobe Isolated from Marine Mud.</title>
        <authorList>
            <person name="Starns D."/>
            <person name="Oshima K."/>
            <person name="Suda W."/>
            <person name="Iino T."/>
            <person name="Yuki M."/>
            <person name="Inoue J."/>
            <person name="Kitamura K."/>
            <person name="Iida T."/>
            <person name="Darby A."/>
            <person name="Hattori M."/>
            <person name="Ohkuma M."/>
        </authorList>
    </citation>
    <scope>NUCLEOTIDE SEQUENCE [LARGE SCALE GENOMIC DNA]</scope>
    <source>
        <strain evidence="5 6">JCM 21142</strain>
    </source>
</reference>
<dbReference type="SMART" id="SM00342">
    <property type="entry name" value="HTH_ARAC"/>
    <property type="match status" value="1"/>
</dbReference>
<dbReference type="STRING" id="869213.GCA_000517085_04478"/>
<keyword evidence="3" id="KW-0804">Transcription</keyword>
<dbReference type="eggNOG" id="COG2207">
    <property type="taxonomic scope" value="Bacteria"/>
</dbReference>
<evidence type="ECO:0000256" key="3">
    <source>
        <dbReference type="ARBA" id="ARBA00023163"/>
    </source>
</evidence>
<dbReference type="PROSITE" id="PS01124">
    <property type="entry name" value="HTH_ARAC_FAMILY_2"/>
    <property type="match status" value="1"/>
</dbReference>
<dbReference type="InterPro" id="IPR009057">
    <property type="entry name" value="Homeodomain-like_sf"/>
</dbReference>
<organism evidence="5 6">
    <name type="scientific">Saccharicrinis fermentans DSM 9555 = JCM 21142</name>
    <dbReference type="NCBI Taxonomy" id="869213"/>
    <lineage>
        <taxon>Bacteria</taxon>
        <taxon>Pseudomonadati</taxon>
        <taxon>Bacteroidota</taxon>
        <taxon>Bacteroidia</taxon>
        <taxon>Marinilabiliales</taxon>
        <taxon>Marinilabiliaceae</taxon>
        <taxon>Saccharicrinis</taxon>
    </lineage>
</organism>
<dbReference type="PANTHER" id="PTHR43280:SF27">
    <property type="entry name" value="TRANSCRIPTIONAL REGULATOR MTLR"/>
    <property type="match status" value="1"/>
</dbReference>
<evidence type="ECO:0000256" key="1">
    <source>
        <dbReference type="ARBA" id="ARBA00023015"/>
    </source>
</evidence>
<feature type="domain" description="HTH araC/xylS-type" evidence="4">
    <location>
        <begin position="181"/>
        <end position="279"/>
    </location>
</feature>
<dbReference type="PRINTS" id="PR00032">
    <property type="entry name" value="HTHARAC"/>
</dbReference>
<protein>
    <submittedName>
        <fullName evidence="5">Bacillibactin transport regulator</fullName>
    </submittedName>
</protein>
<dbReference type="GO" id="GO:0003700">
    <property type="term" value="F:DNA-binding transcription factor activity"/>
    <property type="evidence" value="ECO:0007669"/>
    <property type="project" value="InterPro"/>
</dbReference>
<dbReference type="PROSITE" id="PS00041">
    <property type="entry name" value="HTH_ARAC_FAMILY_1"/>
    <property type="match status" value="1"/>
</dbReference>
<name>W7Y1S3_9BACT</name>
<dbReference type="EMBL" id="BAMD01000001">
    <property type="protein sequence ID" value="GAF01468.1"/>
    <property type="molecule type" value="Genomic_DNA"/>
</dbReference>
<dbReference type="InterPro" id="IPR020449">
    <property type="entry name" value="Tscrpt_reg_AraC-type_HTH"/>
</dbReference>
<sequence length="286" mass="32730">MNGRIIREIAPLSEDDFFVIMNHQNAKFDFPVHFHPEYEINLVLNAKGKRIIGDSIMEFSSPDLVMIGPNTPHAWTGNSPNAQVITLQFHSNFPSDNFLTKKLSLPIKDLLEQSKMGILFGQQITEEMIGRITKLSNQHGFDSVLDMLSLLYDLATSRNKTNLSSSAYVKKFDTTKSRRINMVNNYLTKNIHNTIKINEVAELVNMSPSAFSHFFKKRTQRSFTEYLTEMRIGIAARMLIDSDRNISEICYECGFSNISNFNRSFKSQKGCTPSEFRSQQKLVTIH</sequence>
<proteinExistence type="predicted"/>
<dbReference type="RefSeq" id="WP_027473685.1">
    <property type="nucleotide sequence ID" value="NZ_BAMD01000001.1"/>
</dbReference>
<dbReference type="SUPFAM" id="SSF46689">
    <property type="entry name" value="Homeodomain-like"/>
    <property type="match status" value="2"/>
</dbReference>
<dbReference type="GO" id="GO:0043565">
    <property type="term" value="F:sequence-specific DNA binding"/>
    <property type="evidence" value="ECO:0007669"/>
    <property type="project" value="InterPro"/>
</dbReference>
<dbReference type="OrthoDB" id="2569619at2"/>
<keyword evidence="2" id="KW-0238">DNA-binding</keyword>
<dbReference type="AlphaFoldDB" id="W7Y1S3"/>
<evidence type="ECO:0000259" key="4">
    <source>
        <dbReference type="PROSITE" id="PS01124"/>
    </source>
</evidence>
<evidence type="ECO:0000313" key="6">
    <source>
        <dbReference type="Proteomes" id="UP000019402"/>
    </source>
</evidence>
<dbReference type="Gene3D" id="1.10.10.60">
    <property type="entry name" value="Homeodomain-like"/>
    <property type="match status" value="2"/>
</dbReference>
<evidence type="ECO:0000256" key="2">
    <source>
        <dbReference type="ARBA" id="ARBA00023125"/>
    </source>
</evidence>
<comment type="caution">
    <text evidence="5">The sequence shown here is derived from an EMBL/GenBank/DDBJ whole genome shotgun (WGS) entry which is preliminary data.</text>
</comment>
<dbReference type="SUPFAM" id="SSF51182">
    <property type="entry name" value="RmlC-like cupins"/>
    <property type="match status" value="1"/>
</dbReference>
<dbReference type="Gene3D" id="2.60.120.10">
    <property type="entry name" value="Jelly Rolls"/>
    <property type="match status" value="1"/>
</dbReference>
<dbReference type="InterPro" id="IPR011051">
    <property type="entry name" value="RmlC_Cupin_sf"/>
</dbReference>
<dbReference type="InterPro" id="IPR018062">
    <property type="entry name" value="HTH_AraC-typ_CS"/>
</dbReference>
<dbReference type="PANTHER" id="PTHR43280">
    <property type="entry name" value="ARAC-FAMILY TRANSCRIPTIONAL REGULATOR"/>
    <property type="match status" value="1"/>
</dbReference>
<keyword evidence="6" id="KW-1185">Reference proteome</keyword>
<accession>W7Y1S3</accession>
<dbReference type="InterPro" id="IPR014710">
    <property type="entry name" value="RmlC-like_jellyroll"/>
</dbReference>
<dbReference type="Proteomes" id="UP000019402">
    <property type="component" value="Unassembled WGS sequence"/>
</dbReference>
<gene>
    <name evidence="5" type="ORF">JCM21142_76</name>
</gene>
<dbReference type="InterPro" id="IPR018060">
    <property type="entry name" value="HTH_AraC"/>
</dbReference>